<feature type="region of interest" description="Disordered" evidence="1">
    <location>
        <begin position="57"/>
        <end position="80"/>
    </location>
</feature>
<evidence type="ECO:0000313" key="3">
    <source>
        <dbReference type="EMBL" id="MBA4496022.1"/>
    </source>
</evidence>
<dbReference type="RefSeq" id="WP_181754062.1">
    <property type="nucleotide sequence ID" value="NZ_JACEIQ010000022.1"/>
</dbReference>
<proteinExistence type="predicted"/>
<dbReference type="EMBL" id="JACEIQ010000022">
    <property type="protein sequence ID" value="MBA4496022.1"/>
    <property type="molecule type" value="Genomic_DNA"/>
</dbReference>
<evidence type="ECO:0000256" key="1">
    <source>
        <dbReference type="SAM" id="MobiDB-lite"/>
    </source>
</evidence>
<organism evidence="3 4">
    <name type="scientific">Paenactinomyces guangxiensis</name>
    <dbReference type="NCBI Taxonomy" id="1490290"/>
    <lineage>
        <taxon>Bacteria</taxon>
        <taxon>Bacillati</taxon>
        <taxon>Bacillota</taxon>
        <taxon>Bacilli</taxon>
        <taxon>Bacillales</taxon>
        <taxon>Thermoactinomycetaceae</taxon>
        <taxon>Paenactinomyces</taxon>
    </lineage>
</organism>
<evidence type="ECO:0000313" key="4">
    <source>
        <dbReference type="Proteomes" id="UP000535491"/>
    </source>
</evidence>
<dbReference type="Pfam" id="PF20254">
    <property type="entry name" value="DMFA2_C"/>
    <property type="match status" value="1"/>
</dbReference>
<dbReference type="AlphaFoldDB" id="A0A7W2AA90"/>
<accession>A0A7W2AA90</accession>
<feature type="domain" description="N,N-dimethylformamidase beta subunit-like C-terminal" evidence="2">
    <location>
        <begin position="117"/>
        <end position="479"/>
    </location>
</feature>
<evidence type="ECO:0000259" key="2">
    <source>
        <dbReference type="Pfam" id="PF20254"/>
    </source>
</evidence>
<name>A0A7W2AA90_9BACL</name>
<reference evidence="3 4" key="1">
    <citation type="submission" date="2020-07" db="EMBL/GenBank/DDBJ databases">
        <authorList>
            <person name="Feng H."/>
        </authorList>
    </citation>
    <scope>NUCLEOTIDE SEQUENCE [LARGE SCALE GENOMIC DNA]</scope>
    <source>
        <strain evidence="4">s-10</strain>
    </source>
</reference>
<keyword evidence="4" id="KW-1185">Reference proteome</keyword>
<protein>
    <recommendedName>
        <fullName evidence="2">N,N-dimethylformamidase beta subunit-like C-terminal domain-containing protein</fullName>
    </recommendedName>
</protein>
<gene>
    <name evidence="3" type="ORF">H1191_17195</name>
</gene>
<dbReference type="InterPro" id="IPR046540">
    <property type="entry name" value="DMFA2_C"/>
</dbReference>
<comment type="caution">
    <text evidence="3">The sequence shown here is derived from an EMBL/GenBank/DDBJ whole genome shotgun (WGS) entry which is preliminary data.</text>
</comment>
<dbReference type="Proteomes" id="UP000535491">
    <property type="component" value="Unassembled WGS sequence"/>
</dbReference>
<sequence>MDKYDRLSKMMEDRFKKEYTRRQLLSKIPKATGYFLGSALLTSGLIKTLTDEKENPVKPANVYADQPKKKKPPQQKGTDQWKITKPGRSNLQGYASKISVQPNEWITFFVHSLRPYRMEIYRMGYYEGLGGALMEKFYGFREMKQNLTPDPDTRGCSWEVSFTYQIPPHWPSGFYLNKLVDEKGNESYIPFVVREARPAADFAVLLATHTYHAYNNWGGRSLYTYNSKNGKQSARVSYNRPFRDYYGAGLFFQFEYNIIRWLEKEGYSLTYITDMDVHNGILEQSDIKTLLIAGHSEYWSMEMRESVERLSASKINLAVFSANVAYWQVRMDPDEEGNPNRVITSYKQFATKKDPYRFKDKRLVTCRWRERPVTMPEDRMFGIMYSGIPDATVPMVVSNPDHWLYEGTGLKRGDQIQGVVGGEVDSYLGKIPGVEVIAHSPVIVYGKTRFANVVWYQKPEGGKVFAVGTFYWNWFLDSTHYINRASENSAIQQITRNALQELIK</sequence>